<evidence type="ECO:0000313" key="6">
    <source>
        <dbReference type="Proteomes" id="UP001153404"/>
    </source>
</evidence>
<feature type="domain" description="DUF4073" evidence="3">
    <location>
        <begin position="1454"/>
        <end position="1516"/>
    </location>
</feature>
<evidence type="ECO:0000256" key="1">
    <source>
        <dbReference type="SAM" id="MobiDB-lite"/>
    </source>
</evidence>
<dbReference type="InterPro" id="IPR006626">
    <property type="entry name" value="PbH1"/>
</dbReference>
<comment type="caution">
    <text evidence="5">The sequence shown here is derived from an EMBL/GenBank/DDBJ whole genome shotgun (WGS) entry which is preliminary data.</text>
</comment>
<dbReference type="Gene3D" id="2.160.20.10">
    <property type="entry name" value="Single-stranded right-handed beta-helix, Pectin lyase-like"/>
    <property type="match status" value="1"/>
</dbReference>
<dbReference type="InterPro" id="IPR040751">
    <property type="entry name" value="SbsC_C"/>
</dbReference>
<feature type="region of interest" description="Disordered" evidence="1">
    <location>
        <begin position="915"/>
        <end position="935"/>
    </location>
</feature>
<dbReference type="InterPro" id="IPR025142">
    <property type="entry name" value="DUF4073"/>
</dbReference>
<feature type="compositionally biased region" description="Polar residues" evidence="1">
    <location>
        <begin position="1235"/>
        <end position="1244"/>
    </location>
</feature>
<dbReference type="Proteomes" id="UP001153404">
    <property type="component" value="Unassembled WGS sequence"/>
</dbReference>
<dbReference type="Pfam" id="PF13229">
    <property type="entry name" value="Beta_helix"/>
    <property type="match status" value="1"/>
</dbReference>
<dbReference type="Pfam" id="PF18316">
    <property type="entry name" value="S-l_SbsC_C"/>
    <property type="match status" value="1"/>
</dbReference>
<keyword evidence="6" id="KW-1185">Reference proteome</keyword>
<dbReference type="Gene3D" id="2.60.40.1120">
    <property type="entry name" value="Carboxypeptidase-like, regulatory domain"/>
    <property type="match status" value="1"/>
</dbReference>
<feature type="region of interest" description="Disordered" evidence="1">
    <location>
        <begin position="1223"/>
        <end position="1244"/>
    </location>
</feature>
<dbReference type="RefSeq" id="WP_277539508.1">
    <property type="nucleotide sequence ID" value="NZ_JAPDIA010000009.1"/>
</dbReference>
<protein>
    <submittedName>
        <fullName evidence="5">DUF4073 domain-containing protein</fullName>
    </submittedName>
</protein>
<dbReference type="InterPro" id="IPR011050">
    <property type="entry name" value="Pectin_lyase_fold/virulence"/>
</dbReference>
<evidence type="ECO:0000313" key="5">
    <source>
        <dbReference type="EMBL" id="MDG0814533.1"/>
    </source>
</evidence>
<dbReference type="SUPFAM" id="SSF49464">
    <property type="entry name" value="Carboxypeptidase regulatory domain-like"/>
    <property type="match status" value="1"/>
</dbReference>
<feature type="domain" description="S-layer protein SbsC C-terminal" evidence="4">
    <location>
        <begin position="757"/>
        <end position="831"/>
    </location>
</feature>
<dbReference type="Pfam" id="PF13285">
    <property type="entry name" value="DUF4073"/>
    <property type="match status" value="1"/>
</dbReference>
<evidence type="ECO:0000259" key="4">
    <source>
        <dbReference type="Pfam" id="PF18316"/>
    </source>
</evidence>
<organism evidence="5 6">
    <name type="scientific">Cohnella rhizosphaerae</name>
    <dbReference type="NCBI Taxonomy" id="1457232"/>
    <lineage>
        <taxon>Bacteria</taxon>
        <taxon>Bacillati</taxon>
        <taxon>Bacillota</taxon>
        <taxon>Bacilli</taxon>
        <taxon>Bacillales</taxon>
        <taxon>Paenibacillaceae</taxon>
        <taxon>Cohnella</taxon>
    </lineage>
</organism>
<dbReference type="EMBL" id="JAPDIA010000009">
    <property type="protein sequence ID" value="MDG0814533.1"/>
    <property type="molecule type" value="Genomic_DNA"/>
</dbReference>
<evidence type="ECO:0000259" key="2">
    <source>
        <dbReference type="Pfam" id="PF13229"/>
    </source>
</evidence>
<evidence type="ECO:0000259" key="3">
    <source>
        <dbReference type="Pfam" id="PF13285"/>
    </source>
</evidence>
<dbReference type="InterPro" id="IPR008969">
    <property type="entry name" value="CarboxyPept-like_regulatory"/>
</dbReference>
<dbReference type="SUPFAM" id="SSF51126">
    <property type="entry name" value="Pectin lyase-like"/>
    <property type="match status" value="1"/>
</dbReference>
<sequence>MPERRGGPAVYTSGSIVVTGSSRINATGGSGQSNGSHALFSYMGQITINDNAAVTAIGGNGTTGVGGAGLRAFGSGNGNTVEIASDAGDVYVRGGQGATVTRPAVIAKDVWIASGNVGPIAMEGTGNPRSITNKSGGDDVYLVTVTTNPAAATSVISQVSGTLAGNYTYKAPTMADGLAYMWLPSGTQTVGAAGYQDKTPNVATDDTASAELTPLPAIAHLKHGSTTTDYTSIQAAIDASVDGDTVTIEAGTYRGQLTVTKNITLEGAGIGQTIIESPDSDALVAASWKTLKNQTFYPVIGVKTSTNGNVVIKNLTIDGRKQGYIAALNGDAAAYTFIGLAVRDTTATIDQVKVIDVRDVYSDYSGSPVAPLPVDYMPQDQPSGANHNESILLEGAAGAGAHKVTVQNSEIVRFHKTGILAWGPTLEVDIHDNKIQGHGKTLYSTGNGIQISSSDWSNYGGSDRRGTTGIVKDNEIYDIGLVIPEPGETGSYLNLGLGGPTGILLYEAGEGFVVEGNTITGPSVPAWHNSATSNDGGYSNDGIGFSYSKDLTIRNNTITGFGAGIVEGGAATGTTIEDNTLSDNELDIWTLSGDDTIKLGAGAETVAYNRTDNGIDTIEGFGSGDRLNIIGFMNGSVNGEIGTLANAVYFTETGGSSVINGYSDAQPVVDFTGGSVTAGDGTNVAAYSMEVSVSGGVTTLYIDTEGDDDAAELVIKLAGVYGPGNFKLDGGYISYVTLVPATGLTVTSTDPTGAENDGKTKIDVTETVPSGHKLVYLNLGTGTVVVPNVGDTLSGYTDLPNDGLVTAANGDKIGVAEVDAAGKVVHFGQTTASVSNTPGTTPETTPNATISYSDEMLTGLAPGADYLIGGVSKTSDGSGKLAIEADWIGTSISIVKVGDGSTTTNSAPQTLVVPSRPTAPTGVGKTDATSAGNDGTITGVTGELEYKKGAAGSWTPITGTTVTGLAPDTCYVRTTATATTFASEATSVTVGAFTATPETTPNAAISYSDEMLTGLTPGATYLIGGVSKTADGSGKLAIEADWLGTSLSIVKVGDGSTTNSAPQTLVVPSRPAAPTGVGKTDATSAGNDGTITGVTGELEYKKGAAGSWTPITGTTVTGLAPDTYYVRTTATATTFASEATSVTVGAFTATPETTPNATISFSDEMLTGLAPGADYLIGGVSKTADGSGKLTIEAGWIGTSISIVKVGDGSTTNSAPQTLVVPSRPAAPTGVGKTDATSAGNDGTITGVTGGLEYKKGAAGSWTPITGTTVTGLAPDTYYVRTAATATTFASEATSVTVGAFTATPETTPNATISYSDEMLTGLAPGADYLIGGVSKTSDGSGKLAIEAGWIGTSLSIVKVGDGSTTTDSAAQSLSIPSRPVAPAVTADDAANIVAGLAIGMEYAVDGGSFVKYDGTNAPDLSGVHTVQVRTSATATALAGSAATLNFTLNAPAAPNVSANDTTDTIIGADATMEYAIDGGGWVSYDPAHPPVLSGNHTVKVRVKASGDTPAGEEKTIVFTANGTYSVLGTVVDDAPDANYSIGATVKVMKGNVQIGSTAMTDTNGRFKVTGVPNGTYNLVVTKADQIITVAVTVKDQDYDFSPRFLVLPRGNKNSALVIKGDTPSVVVDGLNDLFADSQHAYTAEDQQLVADGGSIKITLGVEKQDEASATGASELRNLAGGQSFDLYLDMTLTKTRTDTSNQTTSTALSTVGSLLKIIVPYDLSNKTNVTVYRYHDGAAQKNDAARPVRGNAGIGRLYARRSRRPDYRMGAELLDLCDRLWRDRLASRSRNRRQRGHRRECGCRRQHQSCGERRSDPRRQPDLCDYAGQGICDLRCDGGRQERGQGWELYVRQRD</sequence>
<accession>A0A9X4L0Z4</accession>
<dbReference type="InterPro" id="IPR012334">
    <property type="entry name" value="Pectin_lyas_fold"/>
</dbReference>
<name>A0A9X4L0Z4_9BACL</name>
<reference evidence="5" key="1">
    <citation type="submission" date="2022-10" db="EMBL/GenBank/DDBJ databases">
        <title>Comparative genomic analysis of Cohnella hashimotonis sp. nov., isolated from the International Space Station.</title>
        <authorList>
            <person name="Simpson A."/>
            <person name="Venkateswaran K."/>
        </authorList>
    </citation>
    <scope>NUCLEOTIDE SEQUENCE</scope>
    <source>
        <strain evidence="5">DSM 28161</strain>
    </source>
</reference>
<feature type="domain" description="Right handed beta helix" evidence="2">
    <location>
        <begin position="418"/>
        <end position="591"/>
    </location>
</feature>
<feature type="region of interest" description="Disordered" evidence="1">
    <location>
        <begin position="1069"/>
        <end position="1088"/>
    </location>
</feature>
<dbReference type="SMART" id="SM00710">
    <property type="entry name" value="PbH1"/>
    <property type="match status" value="7"/>
</dbReference>
<gene>
    <name evidence="5" type="ORF">OMP40_38560</name>
</gene>
<proteinExistence type="predicted"/>
<dbReference type="InterPro" id="IPR039448">
    <property type="entry name" value="Beta_helix"/>
</dbReference>